<dbReference type="InterPro" id="IPR011990">
    <property type="entry name" value="TPR-like_helical_dom_sf"/>
</dbReference>
<dbReference type="InterPro" id="IPR007016">
    <property type="entry name" value="O-antigen_ligase-rel_domated"/>
</dbReference>
<gene>
    <name evidence="8" type="ORF">COU98_02010</name>
</gene>
<dbReference type="Gene3D" id="1.25.40.10">
    <property type="entry name" value="Tetratricopeptide repeat domain"/>
    <property type="match status" value="2"/>
</dbReference>
<feature type="transmembrane region" description="Helical" evidence="6">
    <location>
        <begin position="238"/>
        <end position="257"/>
    </location>
</feature>
<feature type="transmembrane region" description="Helical" evidence="6">
    <location>
        <begin position="53"/>
        <end position="73"/>
    </location>
</feature>
<sequence>FIPFLSPEIYTRTLFPYIFPKIIAFQIIVEIILAVWLFLIIENKKYRPNFKNPLILSLTIFIGVLFITMFTGVDASRSFWGTQERMTGVLTMLHFYFWFLMLTSCFSAQGGSASGGKDFREWRKFIWASLGCSFLVGLYALGQKLGVEFLIRGGVRLSATLGNPIYLSVYAMLHIFLAGFLAFTPLVVAAPRSSGLPPKAGARSLTGLMEKKWLWRGIAIFLLVFNLIIMPLGASRGVLASFGITSILFLIFLLFVLSQKKFKIGVAFFLLLIIGSGIFIYIQRDADWTKKAPVFLQRIVRTKEVDWTRTLAWQAALEGFKEKPIVGWGWENYNIVFNKYYNPRYLEGGFGETWFDRSHNQVMDILTLTGILGILAYFAVFISLFWLLFRKIKKEADLKIKVAVGILGLMFLAYFTQNLFVFDTPAPLIVFYFSLGLAYFVTQRDTNIRMHTNDTNYKKHTHSGQSGGIRIFGLILIIIFLPLAIYKFNFQPFFQSRNAYKGAIASFYDLDVGLNFYKKSLEKPSFINPEVRMQLVKSVISAKGARNTPLETLREGFEFAISEMQKSVKEHPLDVRYYLFLGKLFSNAYIFDKNYLIEAERVLEKALELSPKRQEIYFDLGLARLLQEKYDESIETYKKAVSLDDKVIESHWNLGIAYLSAKRYKEGLEEINIAHQMGYSYYRPDPNITLFIAQAFSEVGDYSRAISLCDFILNTNPDNIKAMANKAVNLAKLGDKDEALKLVEKISEIDSEAAKELKKTIDSL</sequence>
<evidence type="ECO:0000313" key="8">
    <source>
        <dbReference type="EMBL" id="PJE69443.1"/>
    </source>
</evidence>
<evidence type="ECO:0000259" key="7">
    <source>
        <dbReference type="Pfam" id="PF04932"/>
    </source>
</evidence>
<evidence type="ECO:0000313" key="9">
    <source>
        <dbReference type="Proteomes" id="UP000236946"/>
    </source>
</evidence>
<comment type="caution">
    <text evidence="8">The sequence shown here is derived from an EMBL/GenBank/DDBJ whole genome shotgun (WGS) entry which is preliminary data.</text>
</comment>
<organism evidence="8 9">
    <name type="scientific">Candidatus Staskawiczbacteria bacterium CG10_big_fil_rev_8_21_14_0_10_38_10</name>
    <dbReference type="NCBI Taxonomy" id="1974891"/>
    <lineage>
        <taxon>Bacteria</taxon>
        <taxon>Candidatus Staskawicziibacteriota</taxon>
    </lineage>
</organism>
<dbReference type="Pfam" id="PF04932">
    <property type="entry name" value="Wzy_C"/>
    <property type="match status" value="1"/>
</dbReference>
<evidence type="ECO:0000256" key="1">
    <source>
        <dbReference type="ARBA" id="ARBA00004141"/>
    </source>
</evidence>
<feature type="domain" description="O-antigen ligase-related" evidence="7">
    <location>
        <begin position="222"/>
        <end position="378"/>
    </location>
</feature>
<feature type="transmembrane region" description="Helical" evidence="6">
    <location>
        <begin position="467"/>
        <end position="486"/>
    </location>
</feature>
<feature type="transmembrane region" description="Helical" evidence="6">
    <location>
        <begin position="213"/>
        <end position="232"/>
    </location>
</feature>
<feature type="transmembrane region" description="Helical" evidence="6">
    <location>
        <begin position="22"/>
        <end position="41"/>
    </location>
</feature>
<evidence type="ECO:0000256" key="2">
    <source>
        <dbReference type="ARBA" id="ARBA00022692"/>
    </source>
</evidence>
<comment type="subcellular location">
    <subcellularLocation>
        <location evidence="1">Membrane</location>
        <topology evidence="1">Multi-pass membrane protein</topology>
    </subcellularLocation>
</comment>
<reference evidence="9" key="1">
    <citation type="submission" date="2017-09" db="EMBL/GenBank/DDBJ databases">
        <title>Depth-based differentiation of microbial function through sediment-hosted aquifers and enrichment of novel symbionts in the deep terrestrial subsurface.</title>
        <authorList>
            <person name="Probst A.J."/>
            <person name="Ladd B."/>
            <person name="Jarett J.K."/>
            <person name="Geller-Mcgrath D.E."/>
            <person name="Sieber C.M.K."/>
            <person name="Emerson J.B."/>
            <person name="Anantharaman K."/>
            <person name="Thomas B.C."/>
            <person name="Malmstrom R."/>
            <person name="Stieglmeier M."/>
            <person name="Klingl A."/>
            <person name="Woyke T."/>
            <person name="Ryan C.M."/>
            <person name="Banfield J.F."/>
        </authorList>
    </citation>
    <scope>NUCLEOTIDE SEQUENCE [LARGE SCALE GENOMIC DNA]</scope>
</reference>
<dbReference type="Pfam" id="PF13414">
    <property type="entry name" value="TPR_11"/>
    <property type="match status" value="1"/>
</dbReference>
<dbReference type="InterPro" id="IPR019734">
    <property type="entry name" value="TPR_rpt"/>
</dbReference>
<dbReference type="PANTHER" id="PTHR37422:SF13">
    <property type="entry name" value="LIPOPOLYSACCHARIDE BIOSYNTHESIS PROTEIN PA4999-RELATED"/>
    <property type="match status" value="1"/>
</dbReference>
<dbReference type="Proteomes" id="UP000236946">
    <property type="component" value="Unassembled WGS sequence"/>
</dbReference>
<evidence type="ECO:0000256" key="5">
    <source>
        <dbReference type="PROSITE-ProRule" id="PRU00339"/>
    </source>
</evidence>
<dbReference type="SMART" id="SM00028">
    <property type="entry name" value="TPR"/>
    <property type="match status" value="4"/>
</dbReference>
<feature type="transmembrane region" description="Helical" evidence="6">
    <location>
        <begin position="264"/>
        <end position="282"/>
    </location>
</feature>
<keyword evidence="5" id="KW-0802">TPR repeat</keyword>
<feature type="non-terminal residue" evidence="8">
    <location>
        <position position="1"/>
    </location>
</feature>
<evidence type="ECO:0000256" key="3">
    <source>
        <dbReference type="ARBA" id="ARBA00022989"/>
    </source>
</evidence>
<dbReference type="PANTHER" id="PTHR37422">
    <property type="entry name" value="TEICHURONIC ACID BIOSYNTHESIS PROTEIN TUAE"/>
    <property type="match status" value="1"/>
</dbReference>
<proteinExistence type="predicted"/>
<dbReference type="Pfam" id="PF14559">
    <property type="entry name" value="TPR_19"/>
    <property type="match status" value="1"/>
</dbReference>
<feature type="repeat" description="TPR" evidence="5">
    <location>
        <begin position="614"/>
        <end position="647"/>
    </location>
</feature>
<feature type="transmembrane region" description="Helical" evidence="6">
    <location>
        <begin position="165"/>
        <end position="189"/>
    </location>
</feature>
<feature type="transmembrane region" description="Helical" evidence="6">
    <location>
        <begin position="365"/>
        <end position="388"/>
    </location>
</feature>
<keyword evidence="2 6" id="KW-0812">Transmembrane</keyword>
<dbReference type="EMBL" id="PFEN01000038">
    <property type="protein sequence ID" value="PJE69443.1"/>
    <property type="molecule type" value="Genomic_DNA"/>
</dbReference>
<feature type="transmembrane region" description="Helical" evidence="6">
    <location>
        <begin position="400"/>
        <end position="420"/>
    </location>
</feature>
<dbReference type="GO" id="GO:0016020">
    <property type="term" value="C:membrane"/>
    <property type="evidence" value="ECO:0007669"/>
    <property type="project" value="UniProtKB-SubCell"/>
</dbReference>
<feature type="transmembrane region" description="Helical" evidence="6">
    <location>
        <begin position="125"/>
        <end position="145"/>
    </location>
</feature>
<keyword evidence="4 6" id="KW-0472">Membrane</keyword>
<dbReference type="PROSITE" id="PS50005">
    <property type="entry name" value="TPR"/>
    <property type="match status" value="1"/>
</dbReference>
<accession>A0A2H9T130</accession>
<dbReference type="InterPro" id="IPR051533">
    <property type="entry name" value="WaaL-like"/>
</dbReference>
<name>A0A2H9T130_9BACT</name>
<dbReference type="AlphaFoldDB" id="A0A2H9T130"/>
<feature type="transmembrane region" description="Helical" evidence="6">
    <location>
        <begin position="426"/>
        <end position="442"/>
    </location>
</feature>
<feature type="transmembrane region" description="Helical" evidence="6">
    <location>
        <begin position="93"/>
        <end position="113"/>
    </location>
</feature>
<evidence type="ECO:0000256" key="4">
    <source>
        <dbReference type="ARBA" id="ARBA00023136"/>
    </source>
</evidence>
<keyword evidence="3 6" id="KW-1133">Transmembrane helix</keyword>
<protein>
    <recommendedName>
        <fullName evidence="7">O-antigen ligase-related domain-containing protein</fullName>
    </recommendedName>
</protein>
<evidence type="ECO:0000256" key="6">
    <source>
        <dbReference type="SAM" id="Phobius"/>
    </source>
</evidence>
<dbReference type="SUPFAM" id="SSF48452">
    <property type="entry name" value="TPR-like"/>
    <property type="match status" value="1"/>
</dbReference>